<proteinExistence type="predicted"/>
<evidence type="ECO:0000313" key="1">
    <source>
        <dbReference type="EMBL" id="MEI4829015.1"/>
    </source>
</evidence>
<name>A0ABU8FSR3_9BACI</name>
<dbReference type="Proteomes" id="UP001367922">
    <property type="component" value="Unassembled WGS sequence"/>
</dbReference>
<accession>A0ABU8FSR3</accession>
<comment type="caution">
    <text evidence="1">The sequence shown here is derived from an EMBL/GenBank/DDBJ whole genome shotgun (WGS) entry which is preliminary data.</text>
</comment>
<dbReference type="EMBL" id="JBAWSV010000002">
    <property type="protein sequence ID" value="MEI4829015.1"/>
    <property type="molecule type" value="Genomic_DNA"/>
</dbReference>
<organism evidence="1 2">
    <name type="scientific">Bacillus yunxiaonensis</name>
    <dbReference type="NCBI Taxonomy" id="3127665"/>
    <lineage>
        <taxon>Bacteria</taxon>
        <taxon>Bacillati</taxon>
        <taxon>Bacillota</taxon>
        <taxon>Bacilli</taxon>
        <taxon>Bacillales</taxon>
        <taxon>Bacillaceae</taxon>
        <taxon>Bacillus</taxon>
    </lineage>
</organism>
<sequence>MVQTVRERDVITCWKENEYVMIAADKGHEQSTLMNRITKKFNKNVAR</sequence>
<gene>
    <name evidence="1" type="ORF">WAX78_06075</name>
</gene>
<protein>
    <submittedName>
        <fullName evidence="1">Uncharacterized protein</fullName>
    </submittedName>
</protein>
<reference evidence="1 2" key="1">
    <citation type="submission" date="2024-01" db="EMBL/GenBank/DDBJ databases">
        <title>Seven novel Bacillus-like species.</title>
        <authorList>
            <person name="Liu G."/>
        </authorList>
    </citation>
    <scope>NUCLEOTIDE SEQUENCE [LARGE SCALE GENOMIC DNA]</scope>
    <source>
        <strain evidence="1 2">FJAT-53711</strain>
    </source>
</reference>
<keyword evidence="2" id="KW-1185">Reference proteome</keyword>
<evidence type="ECO:0000313" key="2">
    <source>
        <dbReference type="Proteomes" id="UP001367922"/>
    </source>
</evidence>